<accession>A0A150FUC7</accession>
<reference evidence="2" key="1">
    <citation type="journal article" date="2016" name="Nat. Commun.">
        <title>The Gonium pectorale genome demonstrates co-option of cell cycle regulation during the evolution of multicellularity.</title>
        <authorList>
            <person name="Hanschen E.R."/>
            <person name="Marriage T.N."/>
            <person name="Ferris P.J."/>
            <person name="Hamaji T."/>
            <person name="Toyoda A."/>
            <person name="Fujiyama A."/>
            <person name="Neme R."/>
            <person name="Noguchi H."/>
            <person name="Minakuchi Y."/>
            <person name="Suzuki M."/>
            <person name="Kawai-Toyooka H."/>
            <person name="Smith D.R."/>
            <person name="Sparks H."/>
            <person name="Anderson J."/>
            <person name="Bakaric R."/>
            <person name="Luria V."/>
            <person name="Karger A."/>
            <person name="Kirschner M.W."/>
            <person name="Durand P.M."/>
            <person name="Michod R.E."/>
            <person name="Nozaki H."/>
            <person name="Olson B.J."/>
        </authorList>
    </citation>
    <scope>NUCLEOTIDE SEQUENCE [LARGE SCALE GENOMIC DNA]</scope>
    <source>
        <strain evidence="2">NIES-2863</strain>
    </source>
</reference>
<comment type="caution">
    <text evidence="1">The sequence shown here is derived from an EMBL/GenBank/DDBJ whole genome shotgun (WGS) entry which is preliminary data.</text>
</comment>
<gene>
    <name evidence="1" type="ORF">GPECTOR_681g818</name>
</gene>
<evidence type="ECO:0000313" key="1">
    <source>
        <dbReference type="EMBL" id="KXZ41178.1"/>
    </source>
</evidence>
<sequence>MSVIWRGALPVGTIVKETFREDRAFNCGRKGELRSEEEATRTASVMRAEREPRAVMKPELEAREPELAAMAAGGRGSCSCTVVTGV</sequence>
<dbReference type="EMBL" id="LSYV01000677">
    <property type="protein sequence ID" value="KXZ41178.1"/>
    <property type="molecule type" value="Genomic_DNA"/>
</dbReference>
<dbReference type="Proteomes" id="UP000075714">
    <property type="component" value="Unassembled WGS sequence"/>
</dbReference>
<proteinExistence type="predicted"/>
<organism evidence="1 2">
    <name type="scientific">Gonium pectorale</name>
    <name type="common">Green alga</name>
    <dbReference type="NCBI Taxonomy" id="33097"/>
    <lineage>
        <taxon>Eukaryota</taxon>
        <taxon>Viridiplantae</taxon>
        <taxon>Chlorophyta</taxon>
        <taxon>core chlorophytes</taxon>
        <taxon>Chlorophyceae</taxon>
        <taxon>CS clade</taxon>
        <taxon>Chlamydomonadales</taxon>
        <taxon>Volvocaceae</taxon>
        <taxon>Gonium</taxon>
    </lineage>
</organism>
<name>A0A150FUC7_GONPE</name>
<keyword evidence="2" id="KW-1185">Reference proteome</keyword>
<protein>
    <submittedName>
        <fullName evidence="1">Uncharacterized protein</fullName>
    </submittedName>
</protein>
<evidence type="ECO:0000313" key="2">
    <source>
        <dbReference type="Proteomes" id="UP000075714"/>
    </source>
</evidence>
<dbReference type="AlphaFoldDB" id="A0A150FUC7"/>